<evidence type="ECO:0000256" key="8">
    <source>
        <dbReference type="ARBA" id="ARBA00022630"/>
    </source>
</evidence>
<dbReference type="Gene3D" id="3.30.43.10">
    <property type="entry name" value="Uridine Diphospho-n-acetylenolpyruvylglucosamine Reductase, domain 2"/>
    <property type="match status" value="1"/>
</dbReference>
<dbReference type="InterPro" id="IPR036318">
    <property type="entry name" value="FAD-bd_PCMH-like_sf"/>
</dbReference>
<dbReference type="GO" id="GO:0009252">
    <property type="term" value="P:peptidoglycan biosynthetic process"/>
    <property type="evidence" value="ECO:0007669"/>
    <property type="project" value="UniProtKB-UniPathway"/>
</dbReference>
<evidence type="ECO:0000256" key="3">
    <source>
        <dbReference type="ARBA" id="ARBA00004496"/>
    </source>
</evidence>
<comment type="pathway">
    <text evidence="4">Cell wall biogenesis; peptidoglycan biosynthesis.</text>
</comment>
<evidence type="ECO:0000256" key="7">
    <source>
        <dbReference type="ARBA" id="ARBA00022618"/>
    </source>
</evidence>
<dbReference type="PANTHER" id="PTHR21071">
    <property type="entry name" value="UDP-N-ACETYLENOLPYRUVOYLGLUCOSAMINE REDUCTASE"/>
    <property type="match status" value="1"/>
</dbReference>
<dbReference type="InterPro" id="IPR016169">
    <property type="entry name" value="FAD-bd_PCMH_sub2"/>
</dbReference>
<dbReference type="GO" id="GO:0071949">
    <property type="term" value="F:FAD binding"/>
    <property type="evidence" value="ECO:0007669"/>
    <property type="project" value="InterPro"/>
</dbReference>
<keyword evidence="14" id="KW-0131">Cell cycle</keyword>
<evidence type="ECO:0000256" key="9">
    <source>
        <dbReference type="ARBA" id="ARBA00022827"/>
    </source>
</evidence>
<dbReference type="GO" id="GO:0051301">
    <property type="term" value="P:cell division"/>
    <property type="evidence" value="ECO:0007669"/>
    <property type="project" value="UniProtKB-KW"/>
</dbReference>
<dbReference type="NCBIfam" id="TIGR00179">
    <property type="entry name" value="murB"/>
    <property type="match status" value="1"/>
</dbReference>
<dbReference type="EMBL" id="FPHZ01000103">
    <property type="protein sequence ID" value="SFV87896.1"/>
    <property type="molecule type" value="Genomic_DNA"/>
</dbReference>
<dbReference type="InterPro" id="IPR036635">
    <property type="entry name" value="MurB_C_sf"/>
</dbReference>
<dbReference type="InterPro" id="IPR011601">
    <property type="entry name" value="MurB_C"/>
</dbReference>
<dbReference type="EC" id="1.3.1.98" evidence="5"/>
<name>A0A1W1E2D7_9ZZZZ</name>
<keyword evidence="7" id="KW-0132">Cell division</keyword>
<dbReference type="GO" id="GO:0005829">
    <property type="term" value="C:cytosol"/>
    <property type="evidence" value="ECO:0007669"/>
    <property type="project" value="TreeGrafter"/>
</dbReference>
<evidence type="ECO:0000256" key="15">
    <source>
        <dbReference type="ARBA" id="ARBA00023316"/>
    </source>
</evidence>
<evidence type="ECO:0000256" key="11">
    <source>
        <dbReference type="ARBA" id="ARBA00022960"/>
    </source>
</evidence>
<evidence type="ECO:0000256" key="12">
    <source>
        <dbReference type="ARBA" id="ARBA00022984"/>
    </source>
</evidence>
<protein>
    <recommendedName>
        <fullName evidence="5">UDP-N-acetylmuramate dehydrogenase</fullName>
        <ecNumber evidence="5">1.3.1.98</ecNumber>
    </recommendedName>
</protein>
<evidence type="ECO:0000256" key="1">
    <source>
        <dbReference type="ARBA" id="ARBA00001974"/>
    </source>
</evidence>
<comment type="catalytic activity">
    <reaction evidence="16">
        <text>UDP-N-acetyl-alpha-D-muramate + NADP(+) = UDP-N-acetyl-3-O-(1-carboxyvinyl)-alpha-D-glucosamine + NADPH + H(+)</text>
        <dbReference type="Rhea" id="RHEA:12248"/>
        <dbReference type="ChEBI" id="CHEBI:15378"/>
        <dbReference type="ChEBI" id="CHEBI:57783"/>
        <dbReference type="ChEBI" id="CHEBI:58349"/>
        <dbReference type="ChEBI" id="CHEBI:68483"/>
        <dbReference type="ChEBI" id="CHEBI:70757"/>
        <dbReference type="EC" id="1.3.1.98"/>
    </reaction>
</comment>
<dbReference type="AlphaFoldDB" id="A0A1W1E2D7"/>
<dbReference type="Pfam" id="PF02873">
    <property type="entry name" value="MurB_C"/>
    <property type="match status" value="1"/>
</dbReference>
<dbReference type="UniPathway" id="UPA00219"/>
<keyword evidence="11" id="KW-0133">Cell shape</keyword>
<accession>A0A1W1E2D7</accession>
<dbReference type="PANTHER" id="PTHR21071:SF4">
    <property type="entry name" value="UDP-N-ACETYLENOLPYRUVOYLGLUCOSAMINE REDUCTASE"/>
    <property type="match status" value="1"/>
</dbReference>
<evidence type="ECO:0000256" key="5">
    <source>
        <dbReference type="ARBA" id="ARBA00012518"/>
    </source>
</evidence>
<reference evidence="18" key="1">
    <citation type="submission" date="2016-10" db="EMBL/GenBank/DDBJ databases">
        <authorList>
            <person name="de Groot N.N."/>
        </authorList>
    </citation>
    <scope>NUCLEOTIDE SEQUENCE</scope>
</reference>
<organism evidence="18">
    <name type="scientific">hydrothermal vent metagenome</name>
    <dbReference type="NCBI Taxonomy" id="652676"/>
    <lineage>
        <taxon>unclassified sequences</taxon>
        <taxon>metagenomes</taxon>
        <taxon>ecological metagenomes</taxon>
    </lineage>
</organism>
<evidence type="ECO:0000256" key="13">
    <source>
        <dbReference type="ARBA" id="ARBA00023002"/>
    </source>
</evidence>
<evidence type="ECO:0000256" key="4">
    <source>
        <dbReference type="ARBA" id="ARBA00004752"/>
    </source>
</evidence>
<evidence type="ECO:0000256" key="2">
    <source>
        <dbReference type="ARBA" id="ARBA00003921"/>
    </source>
</evidence>
<dbReference type="GO" id="GO:0008762">
    <property type="term" value="F:UDP-N-acetylmuramate dehydrogenase activity"/>
    <property type="evidence" value="ECO:0007669"/>
    <property type="project" value="UniProtKB-EC"/>
</dbReference>
<keyword evidence="8" id="KW-0285">Flavoprotein</keyword>
<keyword evidence="15" id="KW-0961">Cell wall biogenesis/degradation</keyword>
<evidence type="ECO:0000256" key="6">
    <source>
        <dbReference type="ARBA" id="ARBA00022490"/>
    </source>
</evidence>
<dbReference type="InterPro" id="IPR016167">
    <property type="entry name" value="FAD-bd_PCMH_sub1"/>
</dbReference>
<keyword evidence="12" id="KW-0573">Peptidoglycan synthesis</keyword>
<keyword evidence="10" id="KW-0521">NADP</keyword>
<comment type="cofactor">
    <cofactor evidence="1">
        <name>FAD</name>
        <dbReference type="ChEBI" id="CHEBI:57692"/>
    </cofactor>
</comment>
<sequence>MSKHCSLRAGGMVKNFFTPSTIDQLSDFLKGNQQPILMVGLGSNLLVRDTGFDGTAIKLTHLNQLEFTEGIVNVDAGVTLAKLSRFCESKNLYGAEFLSAIPGSVGGALTMNAGAFGSEMWSVVDSVTTINNSGEIFTRDKSEFDIAYRQATPHHQNEIFISADLSFSQIKKQNNIKDLLKKRNDSQPIGLPNCGSVFKNPPNHHAAKLIEDSSLKGFCIGGACVSEKHTNFIINQNNASTNDIENLIQHIQQTVQSNFNIDLETEVVII</sequence>
<dbReference type="InterPro" id="IPR006094">
    <property type="entry name" value="Oxid_FAD_bind_N"/>
</dbReference>
<dbReference type="GO" id="GO:0008360">
    <property type="term" value="P:regulation of cell shape"/>
    <property type="evidence" value="ECO:0007669"/>
    <property type="project" value="UniProtKB-KW"/>
</dbReference>
<dbReference type="Gene3D" id="3.30.465.10">
    <property type="match status" value="1"/>
</dbReference>
<evidence type="ECO:0000256" key="16">
    <source>
        <dbReference type="ARBA" id="ARBA00048914"/>
    </source>
</evidence>
<dbReference type="Pfam" id="PF01565">
    <property type="entry name" value="FAD_binding_4"/>
    <property type="match status" value="1"/>
</dbReference>
<evidence type="ECO:0000256" key="14">
    <source>
        <dbReference type="ARBA" id="ARBA00023306"/>
    </source>
</evidence>
<gene>
    <name evidence="18" type="ORF">MNB_SUP05-SYMBIONT-5-1309</name>
</gene>
<proteinExistence type="inferred from homology"/>
<comment type="subcellular location">
    <subcellularLocation>
        <location evidence="3">Cytoplasm</location>
    </subcellularLocation>
</comment>
<dbReference type="InterPro" id="IPR016166">
    <property type="entry name" value="FAD-bd_PCMH"/>
</dbReference>
<keyword evidence="6" id="KW-0963">Cytoplasm</keyword>
<dbReference type="PROSITE" id="PS51387">
    <property type="entry name" value="FAD_PCMH"/>
    <property type="match status" value="1"/>
</dbReference>
<dbReference type="SUPFAM" id="SSF56194">
    <property type="entry name" value="Uridine diphospho-N-Acetylenolpyruvylglucosamine reductase, MurB, C-terminal domain"/>
    <property type="match status" value="1"/>
</dbReference>
<comment type="function">
    <text evidence="2">Cell wall formation.</text>
</comment>
<dbReference type="InterPro" id="IPR003170">
    <property type="entry name" value="MurB"/>
</dbReference>
<dbReference type="HAMAP" id="MF_00037">
    <property type="entry name" value="MurB"/>
    <property type="match status" value="1"/>
</dbReference>
<evidence type="ECO:0000256" key="10">
    <source>
        <dbReference type="ARBA" id="ARBA00022857"/>
    </source>
</evidence>
<dbReference type="NCBIfam" id="NF010480">
    <property type="entry name" value="PRK13905.1"/>
    <property type="match status" value="1"/>
</dbReference>
<dbReference type="SUPFAM" id="SSF56176">
    <property type="entry name" value="FAD-binding/transporter-associated domain-like"/>
    <property type="match status" value="1"/>
</dbReference>
<evidence type="ECO:0000259" key="17">
    <source>
        <dbReference type="PROSITE" id="PS51387"/>
    </source>
</evidence>
<keyword evidence="9" id="KW-0274">FAD</keyword>
<dbReference type="Gene3D" id="3.90.78.10">
    <property type="entry name" value="UDP-N-acetylenolpyruvoylglucosamine reductase, C-terminal domain"/>
    <property type="match status" value="1"/>
</dbReference>
<feature type="domain" description="FAD-binding PCMH-type" evidence="17">
    <location>
        <begin position="9"/>
        <end position="170"/>
    </location>
</feature>
<keyword evidence="13 18" id="KW-0560">Oxidoreductase</keyword>
<dbReference type="GO" id="GO:0071555">
    <property type="term" value="P:cell wall organization"/>
    <property type="evidence" value="ECO:0007669"/>
    <property type="project" value="UniProtKB-KW"/>
</dbReference>
<evidence type="ECO:0000313" key="18">
    <source>
        <dbReference type="EMBL" id="SFV87896.1"/>
    </source>
</evidence>